<sequence length="301" mass="34027">MGIFRKLLLTTTAIGAGAGYFITTNYIYTGKYLEEAPYSRSQKSPLTKFYHQLGLDTGDDVKLSKSVKIANPLHNPSAYDYYETRLTAEETKKFFTKFPTAQDRILQLQKHTLLGPTLYFHRFVISPYFRDYMNGARMSAFSHFEPKLTHDQSKPAFNFPQPIFPPGLECYEHNPQLNYVWTGDDVVNATKPLTPGTVIYGMFSALGNGVRAGYGGSSKAGYWDFSFGGDLIAASMVHRVEYYTVLDEKSEENLVIRLTNVAQLSGKNAPQFVDDTNGLHEFMTRTIVWDVVRGIQSELRD</sequence>
<protein>
    <submittedName>
        <fullName evidence="1">Uncharacterized protein</fullName>
    </submittedName>
</protein>
<dbReference type="OrthoDB" id="3354680at2759"/>
<dbReference type="Proteomes" id="UP000774326">
    <property type="component" value="Unassembled WGS sequence"/>
</dbReference>
<dbReference type="AlphaFoldDB" id="A0A9P8Q1E9"/>
<proteinExistence type="predicted"/>
<reference evidence="1" key="2">
    <citation type="submission" date="2021-01" db="EMBL/GenBank/DDBJ databases">
        <authorList>
            <person name="Schikora-Tamarit M.A."/>
        </authorList>
    </citation>
    <scope>NUCLEOTIDE SEQUENCE</scope>
    <source>
        <strain evidence="1">CBS2887</strain>
    </source>
</reference>
<reference evidence="1" key="1">
    <citation type="journal article" date="2021" name="Open Biol.">
        <title>Shared evolutionary footprints suggest mitochondrial oxidative damage underlies multiple complex I losses in fungi.</title>
        <authorList>
            <person name="Schikora-Tamarit M.A."/>
            <person name="Marcet-Houben M."/>
            <person name="Nosek J."/>
            <person name="Gabaldon T."/>
        </authorList>
    </citation>
    <scope>NUCLEOTIDE SEQUENCE</scope>
    <source>
        <strain evidence="1">CBS2887</strain>
    </source>
</reference>
<accession>A0A9P8Q1E9</accession>
<organism evidence="1 2">
    <name type="scientific">Wickerhamomyces pijperi</name>
    <name type="common">Yeast</name>
    <name type="synonym">Pichia pijperi</name>
    <dbReference type="NCBI Taxonomy" id="599730"/>
    <lineage>
        <taxon>Eukaryota</taxon>
        <taxon>Fungi</taxon>
        <taxon>Dikarya</taxon>
        <taxon>Ascomycota</taxon>
        <taxon>Saccharomycotina</taxon>
        <taxon>Saccharomycetes</taxon>
        <taxon>Phaffomycetales</taxon>
        <taxon>Wickerhamomycetaceae</taxon>
        <taxon>Wickerhamomyces</taxon>
    </lineage>
</organism>
<dbReference type="EMBL" id="JAEUBG010004410">
    <property type="protein sequence ID" value="KAH3681460.1"/>
    <property type="molecule type" value="Genomic_DNA"/>
</dbReference>
<name>A0A9P8Q1E9_WICPI</name>
<keyword evidence="2" id="KW-1185">Reference proteome</keyword>
<evidence type="ECO:0000313" key="2">
    <source>
        <dbReference type="Proteomes" id="UP000774326"/>
    </source>
</evidence>
<comment type="caution">
    <text evidence="1">The sequence shown here is derived from an EMBL/GenBank/DDBJ whole genome shotgun (WGS) entry which is preliminary data.</text>
</comment>
<evidence type="ECO:0000313" key="1">
    <source>
        <dbReference type="EMBL" id="KAH3681460.1"/>
    </source>
</evidence>
<gene>
    <name evidence="1" type="ORF">WICPIJ_007539</name>
</gene>